<comment type="caution">
    <text evidence="1">The sequence shown here is derived from an EMBL/GenBank/DDBJ whole genome shotgun (WGS) entry which is preliminary data.</text>
</comment>
<gene>
    <name evidence="1" type="ORF">AGERDE_LOCUS9706</name>
</gene>
<sequence length="121" mass="14478">MFELIDKNRKHWLHDYRYTWYRKDMLWFILFYGTMRRIKKKNGPNTHLELQRGGTFRVWYLNNYSEHVRNIITGRNQKTFASTDVFSLDNNILALYQITISTKHGIKDLKISNAFSGGDIA</sequence>
<protein>
    <submittedName>
        <fullName evidence="1">552_t:CDS:1</fullName>
    </submittedName>
</protein>
<name>A0A9N9CVB3_9GLOM</name>
<dbReference type="Proteomes" id="UP000789831">
    <property type="component" value="Unassembled WGS sequence"/>
</dbReference>
<reference evidence="1" key="1">
    <citation type="submission" date="2021-06" db="EMBL/GenBank/DDBJ databases">
        <authorList>
            <person name="Kallberg Y."/>
            <person name="Tangrot J."/>
            <person name="Rosling A."/>
        </authorList>
    </citation>
    <scope>NUCLEOTIDE SEQUENCE</scope>
    <source>
        <strain evidence="1">MT106</strain>
    </source>
</reference>
<dbReference type="AlphaFoldDB" id="A0A9N9CVB3"/>
<evidence type="ECO:0000313" key="1">
    <source>
        <dbReference type="EMBL" id="CAG8613375.1"/>
    </source>
</evidence>
<keyword evidence="2" id="KW-1185">Reference proteome</keyword>
<evidence type="ECO:0000313" key="2">
    <source>
        <dbReference type="Proteomes" id="UP000789831"/>
    </source>
</evidence>
<proteinExistence type="predicted"/>
<organism evidence="1 2">
    <name type="scientific">Ambispora gerdemannii</name>
    <dbReference type="NCBI Taxonomy" id="144530"/>
    <lineage>
        <taxon>Eukaryota</taxon>
        <taxon>Fungi</taxon>
        <taxon>Fungi incertae sedis</taxon>
        <taxon>Mucoromycota</taxon>
        <taxon>Glomeromycotina</taxon>
        <taxon>Glomeromycetes</taxon>
        <taxon>Archaeosporales</taxon>
        <taxon>Ambisporaceae</taxon>
        <taxon>Ambispora</taxon>
    </lineage>
</organism>
<accession>A0A9N9CVB3</accession>
<dbReference type="EMBL" id="CAJVPL010002540">
    <property type="protein sequence ID" value="CAG8613375.1"/>
    <property type="molecule type" value="Genomic_DNA"/>
</dbReference>